<protein>
    <recommendedName>
        <fullName evidence="3">Methyltransferase small domain-containing protein</fullName>
    </recommendedName>
</protein>
<proteinExistence type="predicted"/>
<dbReference type="OrthoDB" id="419617at2759"/>
<dbReference type="SUPFAM" id="SSF53335">
    <property type="entry name" value="S-adenosyl-L-methionine-dependent methyltransferases"/>
    <property type="match status" value="1"/>
</dbReference>
<dbReference type="InterPro" id="IPR002052">
    <property type="entry name" value="DNA_methylase_N6_adenine_CS"/>
</dbReference>
<dbReference type="Gene3D" id="3.40.50.150">
    <property type="entry name" value="Vaccinia Virus protein VP39"/>
    <property type="match status" value="1"/>
</dbReference>
<evidence type="ECO:0000313" key="1">
    <source>
        <dbReference type="EMBL" id="PVD31092.1"/>
    </source>
</evidence>
<dbReference type="GO" id="GO:0008988">
    <property type="term" value="F:rRNA (adenine-N6-)-methyltransferase activity"/>
    <property type="evidence" value="ECO:0007669"/>
    <property type="project" value="TreeGrafter"/>
</dbReference>
<gene>
    <name evidence="1" type="ORF">C0Q70_10370</name>
</gene>
<dbReference type="PANTHER" id="PTHR23290:SF0">
    <property type="entry name" value="RRNA N6-ADENOSINE-METHYLTRANSFERASE METTL5"/>
    <property type="match status" value="1"/>
</dbReference>
<sequence length="194" mass="21365">MITANDDYPKSYTKSFADINMSRRSVSRKKLESYLQEVDVFDNPKMQLEQYPTTPHLAASMLHTIHTHFNDLEGKCVADLGVGSGVLSLGCSMLGCSYVLGVDIDPEALAICANNISEFDITNIDLLHCDIRSLVNHPGRLHGAFDVVVMNPPFGTKNNQGIDMLFLQAGLALARTSVYSLHKTSTREVGNMMQ</sequence>
<dbReference type="AlphaFoldDB" id="A0A2T7PCF7"/>
<dbReference type="InterPro" id="IPR051720">
    <property type="entry name" value="rRNA_MeTrfase/Polyamine_Synth"/>
</dbReference>
<dbReference type="EMBL" id="PZQS01000005">
    <property type="protein sequence ID" value="PVD31092.1"/>
    <property type="molecule type" value="Genomic_DNA"/>
</dbReference>
<comment type="caution">
    <text evidence="1">The sequence shown here is derived from an EMBL/GenBank/DDBJ whole genome shotgun (WGS) entry which is preliminary data.</text>
</comment>
<evidence type="ECO:0008006" key="3">
    <source>
        <dbReference type="Google" id="ProtNLM"/>
    </source>
</evidence>
<dbReference type="PROSITE" id="PS00092">
    <property type="entry name" value="N6_MTASE"/>
    <property type="match status" value="1"/>
</dbReference>
<dbReference type="PANTHER" id="PTHR23290">
    <property type="entry name" value="RRNA N6-ADENOSINE-METHYLTRANSFERASE METTL5"/>
    <property type="match status" value="1"/>
</dbReference>
<evidence type="ECO:0000313" key="2">
    <source>
        <dbReference type="Proteomes" id="UP000245119"/>
    </source>
</evidence>
<keyword evidence="2" id="KW-1185">Reference proteome</keyword>
<accession>A0A2T7PCF7</accession>
<dbReference type="Pfam" id="PF06325">
    <property type="entry name" value="PrmA"/>
    <property type="match status" value="1"/>
</dbReference>
<dbReference type="CDD" id="cd02440">
    <property type="entry name" value="AdoMet_MTases"/>
    <property type="match status" value="1"/>
</dbReference>
<name>A0A2T7PCF7_POMCA</name>
<organism evidence="1 2">
    <name type="scientific">Pomacea canaliculata</name>
    <name type="common">Golden apple snail</name>
    <dbReference type="NCBI Taxonomy" id="400727"/>
    <lineage>
        <taxon>Eukaryota</taxon>
        <taxon>Metazoa</taxon>
        <taxon>Spiralia</taxon>
        <taxon>Lophotrochozoa</taxon>
        <taxon>Mollusca</taxon>
        <taxon>Gastropoda</taxon>
        <taxon>Caenogastropoda</taxon>
        <taxon>Architaenioglossa</taxon>
        <taxon>Ampullarioidea</taxon>
        <taxon>Ampullariidae</taxon>
        <taxon>Pomacea</taxon>
    </lineage>
</organism>
<reference evidence="1 2" key="1">
    <citation type="submission" date="2018-04" db="EMBL/GenBank/DDBJ databases">
        <title>The genome of golden apple snail Pomacea canaliculata provides insight into stress tolerance and invasive adaptation.</title>
        <authorList>
            <person name="Liu C."/>
            <person name="Liu B."/>
            <person name="Ren Y."/>
            <person name="Zhang Y."/>
            <person name="Wang H."/>
            <person name="Li S."/>
            <person name="Jiang F."/>
            <person name="Yin L."/>
            <person name="Zhang G."/>
            <person name="Qian W."/>
            <person name="Fan W."/>
        </authorList>
    </citation>
    <scope>NUCLEOTIDE SEQUENCE [LARGE SCALE GENOMIC DNA]</scope>
    <source>
        <strain evidence="1">SZHN2017</strain>
        <tissue evidence="1">Muscle</tissue>
    </source>
</reference>
<dbReference type="InterPro" id="IPR029063">
    <property type="entry name" value="SAM-dependent_MTases_sf"/>
</dbReference>
<dbReference type="GO" id="GO:0003676">
    <property type="term" value="F:nucleic acid binding"/>
    <property type="evidence" value="ECO:0007669"/>
    <property type="project" value="InterPro"/>
</dbReference>
<dbReference type="Proteomes" id="UP000245119">
    <property type="component" value="Linkage Group LG5"/>
</dbReference>
<dbReference type="STRING" id="400727.A0A2T7PCF7"/>